<evidence type="ECO:0000256" key="6">
    <source>
        <dbReference type="ARBA" id="ARBA00023136"/>
    </source>
</evidence>
<feature type="transmembrane region" description="Helical" evidence="11">
    <location>
        <begin position="210"/>
        <end position="234"/>
    </location>
</feature>
<comment type="similarity">
    <text evidence="2 9">Belongs to the G-protein coupled receptor 1 family.</text>
</comment>
<dbReference type="InterPro" id="IPR017452">
    <property type="entry name" value="GPCR_Rhodpsn_7TM"/>
</dbReference>
<feature type="transmembrane region" description="Helical" evidence="11">
    <location>
        <begin position="115"/>
        <end position="138"/>
    </location>
</feature>
<accession>A0ABY7DLT6</accession>
<sequence length="577" mass="65287">MECVPGEKIPDTTDYDPHVVENYTALSLPEPIPTWEITVKIILYSAAFFCDIIGNSIVVLVIVLNKNMRSTTNVLLMNLAMSDILVGCCCMWIHLGNSITEEWPFSESACKVNTFMQVMAVTSSVLTLTAISVERFFAIVFPLKRKKSPTVIAVVVSINWLLAIGIALPQLVVRRRFEYYWKNRHEVWCTEDWPKVYDEYCQAVMPARKIYYTVVVVIMYFIPIFVMVCAYSVICVKMIQRKRPGTIVPSSRLAQDRARKKVIKMLIAVLVAFIVCWTPQQSLILWDMYRSRTAAVNPIPDYVLKIEYVAIYIAYCNSALNPILYGGFNENFRKGFNDAFKCTLWKRRNVVSPGNNLKNMMSGNGNNSCAGLDSRRNKSTPKAATTTKTATSSTTTRTTAGLGQHHPGSNLPQSRLYFNHLTIQGMDAEYENISIEISNETFDGDFYLGLKSDTTTDRTFKIIFYSILMMFGIFGNLSVVLVICKSKQLRTKFNFYIVNLAVADFFMAVFCTWIHLVSSLHPEQWTLGKLICKTHNFVQGPLFAFDGANNVLRQLGATAKLASLGHLQGYTRETTRN</sequence>
<feature type="compositionally biased region" description="Low complexity" evidence="10">
    <location>
        <begin position="380"/>
        <end position="400"/>
    </location>
</feature>
<evidence type="ECO:0000256" key="2">
    <source>
        <dbReference type="ARBA" id="ARBA00010663"/>
    </source>
</evidence>
<feature type="transmembrane region" description="Helical" evidence="11">
    <location>
        <begin position="262"/>
        <end position="280"/>
    </location>
</feature>
<name>A0ABY7DLT6_MYAAR</name>
<dbReference type="Proteomes" id="UP001164746">
    <property type="component" value="Chromosome 2"/>
</dbReference>
<dbReference type="PRINTS" id="PR00237">
    <property type="entry name" value="GPCRRHODOPSN"/>
</dbReference>
<feature type="domain" description="G-protein coupled receptors family 1 profile" evidence="12">
    <location>
        <begin position="54"/>
        <end position="325"/>
    </location>
</feature>
<evidence type="ECO:0000313" key="13">
    <source>
        <dbReference type="EMBL" id="WAQ97315.1"/>
    </source>
</evidence>
<feature type="domain" description="G-protein coupled receptors family 1 profile" evidence="12">
    <location>
        <begin position="475"/>
        <end position="538"/>
    </location>
</feature>
<keyword evidence="3 9" id="KW-0812">Transmembrane</keyword>
<protein>
    <submittedName>
        <fullName evidence="13">NPFF2-like protein</fullName>
    </submittedName>
</protein>
<proteinExistence type="inferred from homology"/>
<evidence type="ECO:0000256" key="4">
    <source>
        <dbReference type="ARBA" id="ARBA00022989"/>
    </source>
</evidence>
<evidence type="ECO:0000256" key="8">
    <source>
        <dbReference type="ARBA" id="ARBA00023224"/>
    </source>
</evidence>
<reference evidence="13" key="1">
    <citation type="submission" date="2022-11" db="EMBL/GenBank/DDBJ databases">
        <title>Centuries of genome instability and evolution in soft-shell clam transmissible cancer (bioRxiv).</title>
        <authorList>
            <person name="Hart S.F.M."/>
            <person name="Yonemitsu M.A."/>
            <person name="Giersch R.M."/>
            <person name="Beal B.F."/>
            <person name="Arriagada G."/>
            <person name="Davis B.W."/>
            <person name="Ostrander E.A."/>
            <person name="Goff S.P."/>
            <person name="Metzger M.J."/>
        </authorList>
    </citation>
    <scope>NUCLEOTIDE SEQUENCE</scope>
    <source>
        <strain evidence="13">MELC-2E11</strain>
        <tissue evidence="13">Siphon/mantle</tissue>
    </source>
</reference>
<evidence type="ECO:0000256" key="7">
    <source>
        <dbReference type="ARBA" id="ARBA00023170"/>
    </source>
</evidence>
<dbReference type="SUPFAM" id="SSF81321">
    <property type="entry name" value="Family A G protein-coupled receptor-like"/>
    <property type="match status" value="2"/>
</dbReference>
<dbReference type="PANTHER" id="PTHR45695">
    <property type="entry name" value="LEUCOKININ RECEPTOR-RELATED"/>
    <property type="match status" value="1"/>
</dbReference>
<dbReference type="SMART" id="SM01381">
    <property type="entry name" value="7TM_GPCR_Srsx"/>
    <property type="match status" value="1"/>
</dbReference>
<feature type="transmembrane region" description="Helical" evidence="11">
    <location>
        <begin position="75"/>
        <end position="95"/>
    </location>
</feature>
<dbReference type="EMBL" id="CP111013">
    <property type="protein sequence ID" value="WAQ97315.1"/>
    <property type="molecule type" value="Genomic_DNA"/>
</dbReference>
<gene>
    <name evidence="13" type="ORF">MAR_030005</name>
</gene>
<evidence type="ECO:0000256" key="11">
    <source>
        <dbReference type="SAM" id="Phobius"/>
    </source>
</evidence>
<evidence type="ECO:0000256" key="5">
    <source>
        <dbReference type="ARBA" id="ARBA00023040"/>
    </source>
</evidence>
<feature type="region of interest" description="Disordered" evidence="10">
    <location>
        <begin position="368"/>
        <end position="411"/>
    </location>
</feature>
<evidence type="ECO:0000256" key="3">
    <source>
        <dbReference type="ARBA" id="ARBA00022692"/>
    </source>
</evidence>
<dbReference type="PROSITE" id="PS50262">
    <property type="entry name" value="G_PROTEIN_RECEP_F1_2"/>
    <property type="match status" value="2"/>
</dbReference>
<feature type="transmembrane region" description="Helical" evidence="11">
    <location>
        <begin position="41"/>
        <end position="63"/>
    </location>
</feature>
<dbReference type="InterPro" id="IPR000276">
    <property type="entry name" value="GPCR_Rhodpsn"/>
</dbReference>
<dbReference type="PRINTS" id="PR01012">
    <property type="entry name" value="NRPEPTIDEYR"/>
</dbReference>
<dbReference type="CDD" id="cd00637">
    <property type="entry name" value="7tm_classA_rhodopsin-like"/>
    <property type="match status" value="1"/>
</dbReference>
<evidence type="ECO:0000256" key="1">
    <source>
        <dbReference type="ARBA" id="ARBA00004141"/>
    </source>
</evidence>
<dbReference type="PROSITE" id="PS00237">
    <property type="entry name" value="G_PROTEIN_RECEP_F1_1"/>
    <property type="match status" value="1"/>
</dbReference>
<keyword evidence="6 11" id="KW-0472">Membrane</keyword>
<evidence type="ECO:0000256" key="9">
    <source>
        <dbReference type="RuleBase" id="RU000688"/>
    </source>
</evidence>
<feature type="transmembrane region" description="Helical" evidence="11">
    <location>
        <begin position="496"/>
        <end position="516"/>
    </location>
</feature>
<dbReference type="PANTHER" id="PTHR45695:SF28">
    <property type="entry name" value="G-PROTEIN COUPLED RECEPTORS FAMILY 1 PROFILE DOMAIN-CONTAINING PROTEIN"/>
    <property type="match status" value="1"/>
</dbReference>
<keyword evidence="5 9" id="KW-0297">G-protein coupled receptor</keyword>
<feature type="transmembrane region" description="Helical" evidence="11">
    <location>
        <begin position="150"/>
        <end position="172"/>
    </location>
</feature>
<dbReference type="Gene3D" id="1.20.1070.10">
    <property type="entry name" value="Rhodopsin 7-helix transmembrane proteins"/>
    <property type="match status" value="2"/>
</dbReference>
<comment type="subcellular location">
    <subcellularLocation>
        <location evidence="1">Membrane</location>
        <topology evidence="1">Multi-pass membrane protein</topology>
    </subcellularLocation>
</comment>
<keyword evidence="8 9" id="KW-0807">Transducer</keyword>
<evidence type="ECO:0000256" key="10">
    <source>
        <dbReference type="SAM" id="MobiDB-lite"/>
    </source>
</evidence>
<dbReference type="InterPro" id="IPR000611">
    <property type="entry name" value="NPY_rcpt"/>
</dbReference>
<keyword evidence="4 11" id="KW-1133">Transmembrane helix</keyword>
<feature type="transmembrane region" description="Helical" evidence="11">
    <location>
        <begin position="462"/>
        <end position="484"/>
    </location>
</feature>
<keyword evidence="7 9" id="KW-0675">Receptor</keyword>
<evidence type="ECO:0000313" key="14">
    <source>
        <dbReference type="Proteomes" id="UP001164746"/>
    </source>
</evidence>
<keyword evidence="14" id="KW-1185">Reference proteome</keyword>
<dbReference type="Pfam" id="PF00001">
    <property type="entry name" value="7tm_1"/>
    <property type="match status" value="2"/>
</dbReference>
<organism evidence="13 14">
    <name type="scientific">Mya arenaria</name>
    <name type="common">Soft-shell clam</name>
    <dbReference type="NCBI Taxonomy" id="6604"/>
    <lineage>
        <taxon>Eukaryota</taxon>
        <taxon>Metazoa</taxon>
        <taxon>Spiralia</taxon>
        <taxon>Lophotrochozoa</taxon>
        <taxon>Mollusca</taxon>
        <taxon>Bivalvia</taxon>
        <taxon>Autobranchia</taxon>
        <taxon>Heteroconchia</taxon>
        <taxon>Euheterodonta</taxon>
        <taxon>Imparidentia</taxon>
        <taxon>Neoheterodontei</taxon>
        <taxon>Myida</taxon>
        <taxon>Myoidea</taxon>
        <taxon>Myidae</taxon>
        <taxon>Mya</taxon>
    </lineage>
</organism>
<evidence type="ECO:0000259" key="12">
    <source>
        <dbReference type="PROSITE" id="PS50262"/>
    </source>
</evidence>